<evidence type="ECO:0000256" key="4">
    <source>
        <dbReference type="HAMAP-Rule" id="MF_01281"/>
    </source>
</evidence>
<dbReference type="FunFam" id="3.20.20.140:FF:000014">
    <property type="entry name" value="5-methylthioadenosine/S-adenosylhomocysteine deaminase"/>
    <property type="match status" value="1"/>
</dbReference>
<feature type="binding site" evidence="4">
    <location>
        <position position="214"/>
    </location>
    <ligand>
        <name>Zn(2+)</name>
        <dbReference type="ChEBI" id="CHEBI:29105"/>
    </ligand>
</feature>
<dbReference type="InterPro" id="IPR023512">
    <property type="entry name" value="Deaminase_MtaD/DadD"/>
</dbReference>
<dbReference type="PANTHER" id="PTHR43794:SF11">
    <property type="entry name" value="AMIDOHYDROLASE-RELATED DOMAIN-CONTAINING PROTEIN"/>
    <property type="match status" value="1"/>
</dbReference>
<dbReference type="GO" id="GO:0050270">
    <property type="term" value="F:S-adenosylhomocysteine deaminase activity"/>
    <property type="evidence" value="ECO:0007669"/>
    <property type="project" value="UniProtKB-UniRule"/>
</dbReference>
<dbReference type="PANTHER" id="PTHR43794">
    <property type="entry name" value="AMINOHYDROLASE SSNA-RELATED"/>
    <property type="match status" value="1"/>
</dbReference>
<feature type="binding site" evidence="4">
    <location>
        <position position="95"/>
    </location>
    <ligand>
        <name>substrate</name>
    </ligand>
</feature>
<feature type="binding site" evidence="4">
    <location>
        <position position="302"/>
    </location>
    <ligand>
        <name>Zn(2+)</name>
        <dbReference type="ChEBI" id="CHEBI:29105"/>
    </ligand>
</feature>
<comment type="catalytic activity">
    <reaction evidence="4">
        <text>S-adenosyl-L-homocysteine + H2O + H(+) = S-inosyl-L-homocysteine + NH4(+)</text>
        <dbReference type="Rhea" id="RHEA:20716"/>
        <dbReference type="ChEBI" id="CHEBI:15377"/>
        <dbReference type="ChEBI" id="CHEBI:15378"/>
        <dbReference type="ChEBI" id="CHEBI:28938"/>
        <dbReference type="ChEBI" id="CHEBI:57856"/>
        <dbReference type="ChEBI" id="CHEBI:57985"/>
        <dbReference type="EC" id="3.5.4.28"/>
    </reaction>
</comment>
<dbReference type="GO" id="GO:0046872">
    <property type="term" value="F:metal ion binding"/>
    <property type="evidence" value="ECO:0007669"/>
    <property type="project" value="UniProtKB-KW"/>
</dbReference>
<dbReference type="EC" id="3.5.4.31" evidence="4"/>
<evidence type="ECO:0000313" key="6">
    <source>
        <dbReference type="EMBL" id="SPD76059.1"/>
    </source>
</evidence>
<gene>
    <name evidence="4 6" type="primary">mtaD</name>
    <name evidence="6" type="ORF">PITCH_A800006</name>
</gene>
<feature type="binding site" evidence="4">
    <location>
        <position position="66"/>
    </location>
    <ligand>
        <name>Zn(2+)</name>
        <dbReference type="ChEBI" id="CHEBI:29105"/>
    </ligand>
</feature>
<dbReference type="SUPFAM" id="SSF51338">
    <property type="entry name" value="Composite domain of metallo-dependent hydrolases"/>
    <property type="match status" value="1"/>
</dbReference>
<dbReference type="Pfam" id="PF01979">
    <property type="entry name" value="Amidohydro_1"/>
    <property type="match status" value="1"/>
</dbReference>
<keyword evidence="1 4" id="KW-0479">Metal-binding</keyword>
<evidence type="ECO:0000259" key="5">
    <source>
        <dbReference type="Pfam" id="PF01979"/>
    </source>
</evidence>
<name>A0A445N2X8_9BACT</name>
<dbReference type="InterPro" id="IPR006680">
    <property type="entry name" value="Amidohydro-rel"/>
</dbReference>
<dbReference type="GO" id="GO:0090614">
    <property type="term" value="F:5'-methylthioadenosine deaminase activity"/>
    <property type="evidence" value="ECO:0007669"/>
    <property type="project" value="UniProtKB-UniRule"/>
</dbReference>
<dbReference type="InterPro" id="IPR050287">
    <property type="entry name" value="MTA/SAH_deaminase"/>
</dbReference>
<evidence type="ECO:0000256" key="3">
    <source>
        <dbReference type="ARBA" id="ARBA00022833"/>
    </source>
</evidence>
<comment type="similarity">
    <text evidence="4">Belongs to the metallo-dependent hydrolases superfamily. MTA/SAH deaminase family.</text>
</comment>
<feature type="binding site" evidence="4">
    <location>
        <position position="187"/>
    </location>
    <ligand>
        <name>substrate</name>
    </ligand>
</feature>
<dbReference type="EC" id="3.5.4.28" evidence="4"/>
<organism evidence="6">
    <name type="scientific">uncultured Desulfobacterium sp</name>
    <dbReference type="NCBI Taxonomy" id="201089"/>
    <lineage>
        <taxon>Bacteria</taxon>
        <taxon>Pseudomonadati</taxon>
        <taxon>Thermodesulfobacteriota</taxon>
        <taxon>Desulfobacteria</taxon>
        <taxon>Desulfobacterales</taxon>
        <taxon>Desulfobacteriaceae</taxon>
        <taxon>Desulfobacterium</taxon>
        <taxon>environmental samples</taxon>
    </lineage>
</organism>
<keyword evidence="3 4" id="KW-0862">Zinc</keyword>
<dbReference type="CDD" id="cd01298">
    <property type="entry name" value="ATZ_TRZ_like"/>
    <property type="match status" value="1"/>
</dbReference>
<keyword evidence="2 4" id="KW-0378">Hydrolase</keyword>
<feature type="binding site" evidence="4">
    <location>
        <position position="217"/>
    </location>
    <ligand>
        <name>substrate</name>
    </ligand>
</feature>
<comment type="function">
    <text evidence="4">Catalyzes the deamination of 5-methylthioadenosine and S-adenosyl-L-homocysteine into 5-methylthioinosine and S-inosyl-L-homocysteine, respectively. Is also able to deaminate adenosine.</text>
</comment>
<feature type="domain" description="Amidohydrolase-related" evidence="5">
    <location>
        <begin position="57"/>
        <end position="406"/>
    </location>
</feature>
<dbReference type="HAMAP" id="MF_01281">
    <property type="entry name" value="MTA_SAH_deamin"/>
    <property type="match status" value="1"/>
</dbReference>
<dbReference type="EMBL" id="OJIN01000226">
    <property type="protein sequence ID" value="SPD76059.1"/>
    <property type="molecule type" value="Genomic_DNA"/>
</dbReference>
<dbReference type="InterPro" id="IPR011059">
    <property type="entry name" value="Metal-dep_hydrolase_composite"/>
</dbReference>
<feature type="binding site" evidence="4">
    <location>
        <position position="68"/>
    </location>
    <ligand>
        <name>Zn(2+)</name>
        <dbReference type="ChEBI" id="CHEBI:29105"/>
    </ligand>
</feature>
<evidence type="ECO:0000256" key="2">
    <source>
        <dbReference type="ARBA" id="ARBA00022801"/>
    </source>
</evidence>
<comment type="cofactor">
    <cofactor evidence="4">
        <name>Zn(2+)</name>
        <dbReference type="ChEBI" id="CHEBI:29105"/>
    </cofactor>
    <text evidence="4">Binds 1 zinc ion per subunit.</text>
</comment>
<accession>A0A445N2X8</accession>
<feature type="binding site" evidence="4">
    <location>
        <position position="302"/>
    </location>
    <ligand>
        <name>substrate</name>
    </ligand>
</feature>
<comment type="caution">
    <text evidence="4">Lacks conserved residue(s) required for the propagation of feature annotation.</text>
</comment>
<dbReference type="InterPro" id="IPR032466">
    <property type="entry name" value="Metal_Hydrolase"/>
</dbReference>
<dbReference type="Gene3D" id="3.20.20.140">
    <property type="entry name" value="Metal-dependent hydrolases"/>
    <property type="match status" value="1"/>
</dbReference>
<evidence type="ECO:0000256" key="1">
    <source>
        <dbReference type="ARBA" id="ARBA00022723"/>
    </source>
</evidence>
<comment type="catalytic activity">
    <reaction evidence="4">
        <text>S-methyl-5'-thioadenosine + H2O + H(+) = S-methyl-5'-thioinosine + NH4(+)</text>
        <dbReference type="Rhea" id="RHEA:25025"/>
        <dbReference type="ChEBI" id="CHEBI:15377"/>
        <dbReference type="ChEBI" id="CHEBI:15378"/>
        <dbReference type="ChEBI" id="CHEBI:17509"/>
        <dbReference type="ChEBI" id="CHEBI:28938"/>
        <dbReference type="ChEBI" id="CHEBI:48595"/>
        <dbReference type="EC" id="3.5.4.31"/>
    </reaction>
</comment>
<reference evidence="6" key="1">
    <citation type="submission" date="2018-01" db="EMBL/GenBank/DDBJ databases">
        <authorList>
            <person name="Regsiter A."/>
            <person name="William W."/>
        </authorList>
    </citation>
    <scope>NUCLEOTIDE SEQUENCE</scope>
    <source>
        <strain evidence="6">TRIP AH-1</strain>
    </source>
</reference>
<proteinExistence type="inferred from homology"/>
<protein>
    <recommendedName>
        <fullName evidence="4">5-methylthioadenosine/S-adenosylhomocysteine deaminase</fullName>
        <shortName evidence="4">MTA/SAH deaminase</shortName>
        <ecNumber evidence="4">3.5.4.28</ecNumber>
        <ecNumber evidence="4">3.5.4.31</ecNumber>
    </recommendedName>
</protein>
<dbReference type="Gene3D" id="2.30.40.10">
    <property type="entry name" value="Urease, subunit C, domain 1"/>
    <property type="match status" value="1"/>
</dbReference>
<dbReference type="AlphaFoldDB" id="A0A445N2X8"/>
<sequence>MSHMDILLKNGIILTMDRANSIIKNGCLGIVGDSIAFLGEETHQLQADKIIDANGGIILPGLINGHTHAAMSLFRGLADDLPLMEWLNNYIFPVERRMDGDFVYTGTMLSCAEMIMSGTTTFCDMYLFEEEVARAASHAQLRCIVGEVLYDFPSPCYGILENGFKYTESLINKWHNHPLVSIAVEPHSLFTCSPELLVAANQMAARYNVPLIIHVAETLQELAEIRKKYGVKPIKHMKSLGLLGPRLIADHCVHIDEADLATMAEYGVKIIHNPESNMKLASGIAPVHKMLSKGITVGLGTDGCASNNDLDMFTEMDMASKLQKIQTMDPTVMDAVTVLRMATIEGAKALGIGHKTGSLEAGKKADVIVVDTNKPHLTPMYNPYSHIVYSASGRDVVHTIINGKLVMEARHLLTIDIEEVMERATEKSLYVKQWLSQ</sequence>
<dbReference type="SUPFAM" id="SSF51556">
    <property type="entry name" value="Metallo-dependent hydrolases"/>
    <property type="match status" value="1"/>
</dbReference>